<protein>
    <submittedName>
        <fullName evidence="1">Glycosyltransferase</fullName>
    </submittedName>
</protein>
<reference evidence="1 2" key="1">
    <citation type="submission" date="2015-12" db="EMBL/GenBank/DDBJ databases">
        <title>Draft genome sequence of Mesorhizobium sp. UFLA 01-765, a multitolerant efficient symbiont and plant-growth promoting strain isolated from Zn-mining soil using Leucaena leucocephala as a trap plant.</title>
        <authorList>
            <person name="Rangel W.M."/>
            <person name="Thijs S."/>
            <person name="Longatti S.M."/>
            <person name="Moreira F.M."/>
            <person name="Weyens N."/>
            <person name="Vangronsveld J."/>
            <person name="Van Hamme J.D."/>
            <person name="Bottos E.M."/>
            <person name="Rineau F."/>
        </authorList>
    </citation>
    <scope>NUCLEOTIDE SEQUENCE [LARGE SCALE GENOMIC DNA]</scope>
    <source>
        <strain evidence="1 2">UFLA 01-765</strain>
    </source>
</reference>
<evidence type="ECO:0000313" key="2">
    <source>
        <dbReference type="Proteomes" id="UP000053176"/>
    </source>
</evidence>
<dbReference type="Proteomes" id="UP000053176">
    <property type="component" value="Unassembled WGS sequence"/>
</dbReference>
<dbReference type="SUPFAM" id="SSF53756">
    <property type="entry name" value="UDP-Glycosyltransferase/glycogen phosphorylase"/>
    <property type="match status" value="1"/>
</dbReference>
<dbReference type="AlphaFoldDB" id="A0A101KMW4"/>
<gene>
    <name evidence="1" type="ORF">AU467_07770</name>
</gene>
<dbReference type="PANTHER" id="PTHR12526">
    <property type="entry name" value="GLYCOSYLTRANSFERASE"/>
    <property type="match status" value="1"/>
</dbReference>
<dbReference type="Gene3D" id="3.40.50.2000">
    <property type="entry name" value="Glycogen Phosphorylase B"/>
    <property type="match status" value="2"/>
</dbReference>
<evidence type="ECO:0000313" key="1">
    <source>
        <dbReference type="EMBL" id="KUM23740.1"/>
    </source>
</evidence>
<dbReference type="EMBL" id="LPWA01000153">
    <property type="protein sequence ID" value="KUM23740.1"/>
    <property type="molecule type" value="Genomic_DNA"/>
</dbReference>
<proteinExistence type="predicted"/>
<dbReference type="Pfam" id="PF13692">
    <property type="entry name" value="Glyco_trans_1_4"/>
    <property type="match status" value="1"/>
</dbReference>
<comment type="caution">
    <text evidence="1">The sequence shown here is derived from an EMBL/GenBank/DDBJ whole genome shotgun (WGS) entry which is preliminary data.</text>
</comment>
<dbReference type="OrthoDB" id="9801573at2"/>
<organism evidence="1 2">
    <name type="scientific">Rhizobium loti</name>
    <name type="common">Mesorhizobium loti</name>
    <dbReference type="NCBI Taxonomy" id="381"/>
    <lineage>
        <taxon>Bacteria</taxon>
        <taxon>Pseudomonadati</taxon>
        <taxon>Pseudomonadota</taxon>
        <taxon>Alphaproteobacteria</taxon>
        <taxon>Hyphomicrobiales</taxon>
        <taxon>Phyllobacteriaceae</taxon>
        <taxon>Mesorhizobium</taxon>
    </lineage>
</organism>
<accession>A0A101KMW4</accession>
<dbReference type="PANTHER" id="PTHR12526:SF595">
    <property type="entry name" value="BLL5217 PROTEIN"/>
    <property type="match status" value="1"/>
</dbReference>
<dbReference type="GO" id="GO:0016740">
    <property type="term" value="F:transferase activity"/>
    <property type="evidence" value="ECO:0007669"/>
    <property type="project" value="UniProtKB-KW"/>
</dbReference>
<name>A0A101KMW4_RHILI</name>
<keyword evidence="1" id="KW-0808">Transferase</keyword>
<sequence>MRITLVAERTIPCKGYGGTERQVDWLAQEFSRLGHQVVLIAGRGSSHPHCEVRQASSAAECRAAIPADTDIVHFNGWYTEAPRPALHTMHGFDPEFPKKGQNWNFVSASHARNHGRKTFVYNGFPLDAYRLSAVKTSRLLFLASIARASKNLNRAVDLARVFDFQLDIAGGSRWQLLQRTKVRRQGVFFKSLGRRFRYHGVVDGNEKLRLLGEAKAFLNPIAWEEPFGMAPVEAMLCGTPVLTTPRGALPEIVDDATGRLFDTDAEFAQAFSDIAALSPERCRESAADRFPIARTAQGYLDLYKRILDGESLP</sequence>